<evidence type="ECO:0000313" key="1">
    <source>
        <dbReference type="EMBL" id="KAG9221541.1"/>
    </source>
</evidence>
<dbReference type="Proteomes" id="UP000824881">
    <property type="component" value="Unassembled WGS sequence"/>
</dbReference>
<evidence type="ECO:0000313" key="2">
    <source>
        <dbReference type="Proteomes" id="UP000824881"/>
    </source>
</evidence>
<reference evidence="1 2" key="1">
    <citation type="journal article" date="2021" name="Appl. Environ. Microbiol.">
        <title>Genetic linkage and physical mapping for an oyster mushroom Pleurotus cornucopiae and QTL analysis for the trait cap color.</title>
        <authorList>
            <person name="Zhang Y."/>
            <person name="Gao W."/>
            <person name="Sonnenberg A."/>
            <person name="Chen Q."/>
            <person name="Zhang J."/>
            <person name="Huang C."/>
        </authorList>
    </citation>
    <scope>NUCLEOTIDE SEQUENCE [LARGE SCALE GENOMIC DNA]</scope>
    <source>
        <strain evidence="1">CCMSSC00406</strain>
    </source>
</reference>
<proteinExistence type="predicted"/>
<sequence length="216" mass="23834">MALANRVQIIRAAHKIAAVFNNNNKKYIIMGGGASIIQGSEERQTRDLDINVLKMDDRLIAKMATAGITVRPNRNTPKRWNATIPESSPGAKNATSVDIALRPEIKDVLEHAEIVDGVVVAGLHLLLVDKIKTMSSRGVVASAKTETDLQDVLFCTSEIERRKKGLVPDNLKQCLTDDIWTKFWAQIIHVGRGAEDLVLIEEALRIEAGLNWPPKV</sequence>
<name>A0ACB7IXF9_PLECO</name>
<dbReference type="EMBL" id="WQMT02000006">
    <property type="protein sequence ID" value="KAG9221541.1"/>
    <property type="molecule type" value="Genomic_DNA"/>
</dbReference>
<protein>
    <submittedName>
        <fullName evidence="1">Uncharacterized protein</fullName>
    </submittedName>
</protein>
<organism evidence="1 2">
    <name type="scientific">Pleurotus cornucopiae</name>
    <name type="common">Cornucopia mushroom</name>
    <dbReference type="NCBI Taxonomy" id="5321"/>
    <lineage>
        <taxon>Eukaryota</taxon>
        <taxon>Fungi</taxon>
        <taxon>Dikarya</taxon>
        <taxon>Basidiomycota</taxon>
        <taxon>Agaricomycotina</taxon>
        <taxon>Agaricomycetes</taxon>
        <taxon>Agaricomycetidae</taxon>
        <taxon>Agaricales</taxon>
        <taxon>Pleurotineae</taxon>
        <taxon>Pleurotaceae</taxon>
        <taxon>Pleurotus</taxon>
    </lineage>
</organism>
<keyword evidence="2" id="KW-1185">Reference proteome</keyword>
<gene>
    <name evidence="1" type="ORF">CCMSSC00406_0009364</name>
</gene>
<accession>A0ACB7IXF9</accession>
<comment type="caution">
    <text evidence="1">The sequence shown here is derived from an EMBL/GenBank/DDBJ whole genome shotgun (WGS) entry which is preliminary data.</text>
</comment>